<accession>A0A2M7RH67</accession>
<name>A0A2M7RH67_9BACT</name>
<dbReference type="Proteomes" id="UP000230779">
    <property type="component" value="Unassembled WGS sequence"/>
</dbReference>
<evidence type="ECO:0000313" key="2">
    <source>
        <dbReference type="Proteomes" id="UP000230779"/>
    </source>
</evidence>
<dbReference type="AlphaFoldDB" id="A0A2M7RH67"/>
<reference evidence="1 2" key="1">
    <citation type="submission" date="2017-09" db="EMBL/GenBank/DDBJ databases">
        <title>Depth-based differentiation of microbial function through sediment-hosted aquifers and enrichment of novel symbionts in the deep terrestrial subsurface.</title>
        <authorList>
            <person name="Probst A.J."/>
            <person name="Ladd B."/>
            <person name="Jarett J.K."/>
            <person name="Geller-Mcgrath D.E."/>
            <person name="Sieber C.M."/>
            <person name="Emerson J.B."/>
            <person name="Anantharaman K."/>
            <person name="Thomas B.C."/>
            <person name="Malmstrom R."/>
            <person name="Stieglmeier M."/>
            <person name="Klingl A."/>
            <person name="Woyke T."/>
            <person name="Ryan C.M."/>
            <person name="Banfield J.F."/>
        </authorList>
    </citation>
    <scope>NUCLEOTIDE SEQUENCE [LARGE SCALE GENOMIC DNA]</scope>
    <source>
        <strain evidence="1">CG_4_10_14_0_8_um_filter_42_10</strain>
    </source>
</reference>
<evidence type="ECO:0000313" key="1">
    <source>
        <dbReference type="EMBL" id="PIY95922.1"/>
    </source>
</evidence>
<sequence>MEAFLSRTSFGLILRVFAQKEADISNRIEMVRELVERAAGVSVFGHRFLKAIDVLVWADNRYESDCGKTTSALRKAVPKKVNGVLVPISEVRHGDLFCGILNHGIGLQSRRGIDYSMIVSPEAFSYLNTETTDQMVFAATKGALAVGVAINELTQSILEGRIANTFAMWHNLSLLTVGGFDLRAAKPIADDRIAEYVRGWHPDKGEVFYQIAGVEEVIPLARLAETYGPCIAPIMPQGEGVQRYVVPDPIKSPELYLRHVSKMGTKLERQSHHLAQIGFDLTYLKGGVMPDYRTV</sequence>
<organism evidence="1 2">
    <name type="scientific">Candidatus Kerfeldbacteria bacterium CG_4_10_14_0_8_um_filter_42_10</name>
    <dbReference type="NCBI Taxonomy" id="2014248"/>
    <lineage>
        <taxon>Bacteria</taxon>
        <taxon>Candidatus Kerfeldiibacteriota</taxon>
    </lineage>
</organism>
<protein>
    <submittedName>
        <fullName evidence="1">Uncharacterized protein</fullName>
    </submittedName>
</protein>
<gene>
    <name evidence="1" type="ORF">COY66_05695</name>
</gene>
<proteinExistence type="predicted"/>
<dbReference type="EMBL" id="PFMD01000064">
    <property type="protein sequence ID" value="PIY95922.1"/>
    <property type="molecule type" value="Genomic_DNA"/>
</dbReference>
<comment type="caution">
    <text evidence="1">The sequence shown here is derived from an EMBL/GenBank/DDBJ whole genome shotgun (WGS) entry which is preliminary data.</text>
</comment>